<dbReference type="GO" id="GO:0031410">
    <property type="term" value="C:cytoplasmic vesicle"/>
    <property type="evidence" value="ECO:0007669"/>
    <property type="project" value="TreeGrafter"/>
</dbReference>
<dbReference type="EMBL" id="AP020711">
    <property type="protein sequence ID" value="BBN68315.1"/>
    <property type="molecule type" value="Genomic_DNA"/>
</dbReference>
<dbReference type="InterPro" id="IPR043153">
    <property type="entry name" value="DENN_C"/>
</dbReference>
<dbReference type="InterPro" id="IPR005112">
    <property type="entry name" value="dDENN_dom"/>
</dbReference>
<reference evidence="2" key="1">
    <citation type="journal article" date="2019" name="Science">
        <title>Mutation of a bHLH transcription factor allowed almond domestication.</title>
        <authorList>
            <person name="Sanchez-Perez R."/>
            <person name="Pavan S."/>
            <person name="Mazzeo R."/>
            <person name="Moldovan C."/>
            <person name="Aiese Cigliano R."/>
            <person name="Del Cueto J."/>
            <person name="Ricciardi F."/>
            <person name="Lotti C."/>
            <person name="Ricciardi L."/>
            <person name="Dicenta F."/>
            <person name="Lopez-Marques R.L."/>
            <person name="Lindberg Moller B."/>
        </authorList>
    </citation>
    <scope>NUCLEOTIDE SEQUENCE</scope>
</reference>
<dbReference type="InterPro" id="IPR051696">
    <property type="entry name" value="DENN_Domain_GEFs"/>
</dbReference>
<protein>
    <submittedName>
        <fullName evidence="2">Stomatal cytokinesis defective / SCD1 protein</fullName>
    </submittedName>
</protein>
<sequence length="410" mass="45956">MICAFPAGVLFYSSGYDSNDAYTIPRSYPIVLTFAQENVEFNHFFKLALSLKSFRVYRRHYTSDGDGTKIYVSCIAFRDPVSEDIAEAYCVPANSFADECVDTSTLAIDGVPNSEAYKLITICWETFGSHPDPSFYLYLVKVVVVDLECNRITTTEDIPPIPEPELGDLRGEIKKLLHSNVVGCDRSDEGWLVFLKFFASLLSGYRNFIEVSAAHVFYTQAFLTMRPRSIGQPPEPMLTQFLNSHGFHGLSGKRNGYGYGSIRLANYASLADGLGLPDTDAWYTIETIGEKNNIGYTQFIQLRGFLSHVVQLRIASPHSKDTTVENQQPAEASGVARSWVQSMFSRDTASKSTSFSGVRKWTSDGSSGWVFISGLRMGKTHFHIKIMLFLIVQLMGYSPFGKMWRELYDA</sequence>
<dbReference type="PANTHER" id="PTHR12296:SF21">
    <property type="entry name" value="DENN DOMAIN-CONTAINING PROTEIN 3"/>
    <property type="match status" value="1"/>
</dbReference>
<gene>
    <name evidence="2" type="ORF">Prudu_374S000200</name>
</gene>
<accession>A0A5H2XPR9</accession>
<dbReference type="GO" id="GO:0032483">
    <property type="term" value="P:regulation of Rab protein signal transduction"/>
    <property type="evidence" value="ECO:0007669"/>
    <property type="project" value="TreeGrafter"/>
</dbReference>
<proteinExistence type="predicted"/>
<dbReference type="AlphaFoldDB" id="A0A5H2XPR9"/>
<evidence type="ECO:0000259" key="1">
    <source>
        <dbReference type="SMART" id="SM00801"/>
    </source>
</evidence>
<evidence type="ECO:0000313" key="2">
    <source>
        <dbReference type="EMBL" id="BBN68315.1"/>
    </source>
</evidence>
<dbReference type="Gene3D" id="3.40.50.11500">
    <property type="match status" value="1"/>
</dbReference>
<organism evidence="2">
    <name type="scientific">Prunus dulcis</name>
    <name type="common">Almond</name>
    <name type="synonym">Amygdalus dulcis</name>
    <dbReference type="NCBI Taxonomy" id="3755"/>
    <lineage>
        <taxon>Eukaryota</taxon>
        <taxon>Viridiplantae</taxon>
        <taxon>Streptophyta</taxon>
        <taxon>Embryophyta</taxon>
        <taxon>Tracheophyta</taxon>
        <taxon>Spermatophyta</taxon>
        <taxon>Magnoliopsida</taxon>
        <taxon>eudicotyledons</taxon>
        <taxon>Gunneridae</taxon>
        <taxon>Pentapetalae</taxon>
        <taxon>rosids</taxon>
        <taxon>fabids</taxon>
        <taxon>Rosales</taxon>
        <taxon>Rosaceae</taxon>
        <taxon>Amygdaloideae</taxon>
        <taxon>Amygdaleae</taxon>
        <taxon>Prunus</taxon>
    </lineage>
</organism>
<feature type="domain" description="dDENN" evidence="1">
    <location>
        <begin position="186"/>
        <end position="254"/>
    </location>
</feature>
<name>A0A5H2XPR9_PRUDU</name>
<dbReference type="SMART" id="SM00801">
    <property type="entry name" value="dDENN"/>
    <property type="match status" value="1"/>
</dbReference>
<dbReference type="PANTHER" id="PTHR12296">
    <property type="entry name" value="DENN DOMAIN-CONTAINING PROTEIN 4"/>
    <property type="match status" value="1"/>
</dbReference>